<keyword evidence="2" id="KW-0378">Hydrolase</keyword>
<dbReference type="PANTHER" id="PTHR10587">
    <property type="entry name" value="GLYCOSYL TRANSFERASE-RELATED"/>
    <property type="match status" value="1"/>
</dbReference>
<accession>A0A259U453</accession>
<keyword evidence="1" id="KW-0479">Metal-binding</keyword>
<dbReference type="AlphaFoldDB" id="A0A259U453"/>
<dbReference type="InterPro" id="IPR050248">
    <property type="entry name" value="Polysacc_deacetylase_ArnD"/>
</dbReference>
<proteinExistence type="predicted"/>
<dbReference type="SUPFAM" id="SSF88713">
    <property type="entry name" value="Glycoside hydrolase/deacetylase"/>
    <property type="match status" value="1"/>
</dbReference>
<dbReference type="InterPro" id="IPR011330">
    <property type="entry name" value="Glyco_hydro/deAcase_b/a-brl"/>
</dbReference>
<dbReference type="CDD" id="cd10960">
    <property type="entry name" value="CE4_NodB_like_1"/>
    <property type="match status" value="1"/>
</dbReference>
<evidence type="ECO:0000313" key="4">
    <source>
        <dbReference type="EMBL" id="OZC04614.1"/>
    </source>
</evidence>
<dbReference type="InterPro" id="IPR002509">
    <property type="entry name" value="NODB_dom"/>
</dbReference>
<dbReference type="Gene3D" id="3.20.20.370">
    <property type="entry name" value="Glycoside hydrolase/deacetylase"/>
    <property type="match status" value="1"/>
</dbReference>
<gene>
    <name evidence="4" type="ORF">BSZ36_06065</name>
</gene>
<dbReference type="PANTHER" id="PTHR10587:SF133">
    <property type="entry name" value="CHITIN DEACETYLASE 1-RELATED"/>
    <property type="match status" value="1"/>
</dbReference>
<dbReference type="InParanoid" id="A0A259U453"/>
<evidence type="ECO:0000313" key="5">
    <source>
        <dbReference type="Proteomes" id="UP000216446"/>
    </source>
</evidence>
<dbReference type="Proteomes" id="UP000216446">
    <property type="component" value="Unassembled WGS sequence"/>
</dbReference>
<dbReference type="GO" id="GO:0046872">
    <property type="term" value="F:metal ion binding"/>
    <property type="evidence" value="ECO:0007669"/>
    <property type="project" value="UniProtKB-KW"/>
</dbReference>
<dbReference type="GO" id="GO:0016810">
    <property type="term" value="F:hydrolase activity, acting on carbon-nitrogen (but not peptide) bonds"/>
    <property type="evidence" value="ECO:0007669"/>
    <property type="project" value="InterPro"/>
</dbReference>
<keyword evidence="5" id="KW-1185">Reference proteome</keyword>
<evidence type="ECO:0000259" key="3">
    <source>
        <dbReference type="Pfam" id="PF01522"/>
    </source>
</evidence>
<organism evidence="4 5">
    <name type="scientific">Rubricoccus marinus</name>
    <dbReference type="NCBI Taxonomy" id="716817"/>
    <lineage>
        <taxon>Bacteria</taxon>
        <taxon>Pseudomonadati</taxon>
        <taxon>Rhodothermota</taxon>
        <taxon>Rhodothermia</taxon>
        <taxon>Rhodothermales</taxon>
        <taxon>Rubricoccaceae</taxon>
        <taxon>Rubricoccus</taxon>
    </lineage>
</organism>
<dbReference type="GO" id="GO:0016020">
    <property type="term" value="C:membrane"/>
    <property type="evidence" value="ECO:0007669"/>
    <property type="project" value="TreeGrafter"/>
</dbReference>
<name>A0A259U453_9BACT</name>
<comment type="caution">
    <text evidence="4">The sequence shown here is derived from an EMBL/GenBank/DDBJ whole genome shotgun (WGS) entry which is preliminary data.</text>
</comment>
<feature type="domain" description="NodB homology" evidence="3">
    <location>
        <begin position="25"/>
        <end position="149"/>
    </location>
</feature>
<dbReference type="Pfam" id="PF01522">
    <property type="entry name" value="Polysacc_deac_1"/>
    <property type="match status" value="1"/>
</dbReference>
<protein>
    <recommendedName>
        <fullName evidence="3">NodB homology domain-containing protein</fullName>
    </recommendedName>
</protein>
<reference evidence="4 5" key="1">
    <citation type="submission" date="2016-11" db="EMBL/GenBank/DDBJ databases">
        <title>Study of marine rhodopsin-containing bacteria.</title>
        <authorList>
            <person name="Yoshizawa S."/>
            <person name="Kumagai Y."/>
            <person name="Kogure K."/>
        </authorList>
    </citation>
    <scope>NUCLEOTIDE SEQUENCE [LARGE SCALE GENOMIC DNA]</scope>
    <source>
        <strain evidence="4 5">SG-29</strain>
    </source>
</reference>
<dbReference type="EMBL" id="MQWB01000001">
    <property type="protein sequence ID" value="OZC04614.1"/>
    <property type="molecule type" value="Genomic_DNA"/>
</dbReference>
<evidence type="ECO:0000256" key="1">
    <source>
        <dbReference type="ARBA" id="ARBA00022723"/>
    </source>
</evidence>
<sequence length="314" mass="34477">MLVVTAACAQPAPDSVSPAASAPEAGRAMAVTIDDLPVGRGHNLAWMQNVTRGLLAQIEASGVPVVGFVNQEKIDREGEREARTALLQGWVDAGHELGNHTYSHPSLFSTPLADFQDDVIRGEPLTRALLRARGSAPTDSLRYFRHPYLNVGPDLDTKRAFEAWIGARGYQIAPVTHDNAEYIYALAYDRAIEAEDAALQARIADAYIAYMDTTAAYFEGLSRDLFGREIPGVLLLHANALNADHFNRLMDAFRARGYAFVPLAEVLQDPAYASEDTYTGRAGMSWLQRWAITRDIPFTSEPLPDGWVQTVAYP</sequence>
<dbReference type="GO" id="GO:0005975">
    <property type="term" value="P:carbohydrate metabolic process"/>
    <property type="evidence" value="ECO:0007669"/>
    <property type="project" value="InterPro"/>
</dbReference>
<evidence type="ECO:0000256" key="2">
    <source>
        <dbReference type="ARBA" id="ARBA00022801"/>
    </source>
</evidence>